<dbReference type="Proteomes" id="UP000031258">
    <property type="component" value="Unassembled WGS sequence"/>
</dbReference>
<dbReference type="Gene3D" id="2.60.40.2500">
    <property type="match status" value="1"/>
</dbReference>
<dbReference type="STRING" id="86105.NF27_CG01450"/>
<evidence type="ECO:0000256" key="2">
    <source>
        <dbReference type="ARBA" id="ARBA00022729"/>
    </source>
</evidence>
<dbReference type="EMBL" id="JSWE01000058">
    <property type="protein sequence ID" value="KIE05965.1"/>
    <property type="molecule type" value="Genomic_DNA"/>
</dbReference>
<protein>
    <submittedName>
        <fullName evidence="5">Putative type IV secretion system protein</fullName>
    </submittedName>
</protein>
<keyword evidence="2 4" id="KW-0732">Signal</keyword>
<dbReference type="InterPro" id="IPR038161">
    <property type="entry name" value="VirB9/CagX/TrbG_C_sf"/>
</dbReference>
<dbReference type="AlphaFoldDB" id="A0A0C1R103"/>
<evidence type="ECO:0000256" key="1">
    <source>
        <dbReference type="ARBA" id="ARBA00006135"/>
    </source>
</evidence>
<sequence>MMKIIRLFLLFSLCLSMLTAQANATSTPRPIGNEKRIKIINYMPNTVFKFVGHYFYQSIIEFGLDEEIDTITMGTPTPWQIVPAGNRIFIKPVEDDATTNMTVITNKRMYFFEMHAQDAKSISDDELSFVVKFVYPEDGTIGGIKQVSSTGGPDLSKPELYNFKYTISGDARLIEPLLIFDDGEFTYFKFRNINAEIPAFFLVDDKGNEGLINYRVSGEYVVIERVAPKFTLRHGVDTLCVFNELMEADLKKR</sequence>
<feature type="chain" id="PRO_5002137204" evidence="4">
    <location>
        <begin position="23"/>
        <end position="253"/>
    </location>
</feature>
<dbReference type="InterPro" id="IPR014148">
    <property type="entry name" value="VirB9"/>
</dbReference>
<evidence type="ECO:0000313" key="5">
    <source>
        <dbReference type="EMBL" id="KIE05965.1"/>
    </source>
</evidence>
<dbReference type="Pfam" id="PF03524">
    <property type="entry name" value="CagX"/>
    <property type="match status" value="1"/>
</dbReference>
<comment type="caution">
    <text evidence="5">The sequence shown here is derived from an EMBL/GenBank/DDBJ whole genome shotgun (WGS) entry which is preliminary data.</text>
</comment>
<reference evidence="5 6" key="1">
    <citation type="submission" date="2014-11" db="EMBL/GenBank/DDBJ databases">
        <title>A Rickettsiales Symbiont of Amoebae With Ancient Features.</title>
        <authorList>
            <person name="Schulz F."/>
            <person name="Martijn J."/>
            <person name="Wascher F."/>
            <person name="Kostanjsek R."/>
            <person name="Ettema T.J."/>
            <person name="Horn M."/>
        </authorList>
    </citation>
    <scope>NUCLEOTIDE SEQUENCE [LARGE SCALE GENOMIC DNA]</scope>
    <source>
        <strain evidence="5 6">UWC36</strain>
    </source>
</reference>
<accession>A0A0C1R103</accession>
<evidence type="ECO:0000313" key="6">
    <source>
        <dbReference type="Proteomes" id="UP000031258"/>
    </source>
</evidence>
<evidence type="ECO:0000256" key="3">
    <source>
        <dbReference type="ARBA" id="ARBA00023026"/>
    </source>
</evidence>
<proteinExistence type="inferred from homology"/>
<organism evidence="5 6">
    <name type="scientific">Candidatus Jidaibacter acanthamoebae</name>
    <dbReference type="NCBI Taxonomy" id="86105"/>
    <lineage>
        <taxon>Bacteria</taxon>
        <taxon>Pseudomonadati</taxon>
        <taxon>Pseudomonadota</taxon>
        <taxon>Alphaproteobacteria</taxon>
        <taxon>Rickettsiales</taxon>
        <taxon>Candidatus Midichloriaceae</taxon>
        <taxon>Candidatus Jidaibacter</taxon>
    </lineage>
</organism>
<keyword evidence="3" id="KW-0843">Virulence</keyword>
<keyword evidence="6" id="KW-1185">Reference proteome</keyword>
<dbReference type="CDD" id="cd06911">
    <property type="entry name" value="VirB9_CagX_TrbG"/>
    <property type="match status" value="1"/>
</dbReference>
<dbReference type="NCBIfam" id="TIGR02781">
    <property type="entry name" value="VirB9"/>
    <property type="match status" value="1"/>
</dbReference>
<dbReference type="InterPro" id="IPR010258">
    <property type="entry name" value="Conjugal_tfr_TrbG/VirB9/CagX"/>
</dbReference>
<feature type="signal peptide" evidence="4">
    <location>
        <begin position="1"/>
        <end position="22"/>
    </location>
</feature>
<dbReference type="InterPro" id="IPR033645">
    <property type="entry name" value="VirB9/CagX/TrbG_C"/>
</dbReference>
<comment type="similarity">
    <text evidence="1">Belongs to the TrbG/VirB9 family.</text>
</comment>
<name>A0A0C1R103_9RICK</name>
<gene>
    <name evidence="5" type="ORF">NF27_CG01450</name>
</gene>
<dbReference type="PATRIC" id="fig|86105.3.peg.379"/>
<evidence type="ECO:0000256" key="4">
    <source>
        <dbReference type="SAM" id="SignalP"/>
    </source>
</evidence>